<name>A0ACC1BVV4_9ROSI</name>
<evidence type="ECO:0000313" key="1">
    <source>
        <dbReference type="EMBL" id="KAJ0103110.1"/>
    </source>
</evidence>
<dbReference type="EMBL" id="CM047899">
    <property type="protein sequence ID" value="KAJ0103110.1"/>
    <property type="molecule type" value="Genomic_DNA"/>
</dbReference>
<comment type="caution">
    <text evidence="1">The sequence shown here is derived from an EMBL/GenBank/DDBJ whole genome shotgun (WGS) entry which is preliminary data.</text>
</comment>
<organism evidence="1 2">
    <name type="scientific">Pistacia atlantica</name>
    <dbReference type="NCBI Taxonomy" id="434234"/>
    <lineage>
        <taxon>Eukaryota</taxon>
        <taxon>Viridiplantae</taxon>
        <taxon>Streptophyta</taxon>
        <taxon>Embryophyta</taxon>
        <taxon>Tracheophyta</taxon>
        <taxon>Spermatophyta</taxon>
        <taxon>Magnoliopsida</taxon>
        <taxon>eudicotyledons</taxon>
        <taxon>Gunneridae</taxon>
        <taxon>Pentapetalae</taxon>
        <taxon>rosids</taxon>
        <taxon>malvids</taxon>
        <taxon>Sapindales</taxon>
        <taxon>Anacardiaceae</taxon>
        <taxon>Pistacia</taxon>
    </lineage>
</organism>
<gene>
    <name evidence="1" type="ORF">Patl1_04189</name>
</gene>
<proteinExistence type="predicted"/>
<sequence length="245" mass="27610">MRITTLTKGKMKRRVEKEAMLVSLRTEEGDNDKEEEILPESHHAAVVLPNLENLSIENLPQLRCIWSGPSYHVKLPSLAKVEVIECKSLIYLFTLSVAQSLLQLKSLEVSDCESLKHLIGTEEGDNDKEEEILPESHHASVVLPNLENLSIENLPQLRCIWSGPSYHVKLPSLAKVEVIECKRLIYLFTLSVAQSLLQLKSLEVSDCESLKHLIGTEEGDNDKEEEILPESHHAHCAPKFGEVKH</sequence>
<reference evidence="2" key="1">
    <citation type="journal article" date="2023" name="G3 (Bethesda)">
        <title>Genome assembly and association tests identify interacting loci associated with vigor, precocity, and sex in interspecific pistachio rootstocks.</title>
        <authorList>
            <person name="Palmer W."/>
            <person name="Jacygrad E."/>
            <person name="Sagayaradj S."/>
            <person name="Cavanaugh K."/>
            <person name="Han R."/>
            <person name="Bertier L."/>
            <person name="Beede B."/>
            <person name="Kafkas S."/>
            <person name="Golino D."/>
            <person name="Preece J."/>
            <person name="Michelmore R."/>
        </authorList>
    </citation>
    <scope>NUCLEOTIDE SEQUENCE [LARGE SCALE GENOMIC DNA]</scope>
</reference>
<accession>A0ACC1BVV4</accession>
<evidence type="ECO:0000313" key="2">
    <source>
        <dbReference type="Proteomes" id="UP001164250"/>
    </source>
</evidence>
<dbReference type="Proteomes" id="UP001164250">
    <property type="component" value="Chromosome 3"/>
</dbReference>
<protein>
    <submittedName>
        <fullName evidence="1">Uncharacterized protein</fullName>
    </submittedName>
</protein>
<keyword evidence="2" id="KW-1185">Reference proteome</keyword>